<reference evidence="3 4" key="1">
    <citation type="submission" date="2015-02" db="EMBL/GenBank/DDBJ databases">
        <title>Genome sequene of Rhodovulum sulfidophilum DSM 2351.</title>
        <authorList>
            <person name="Nagao N."/>
        </authorList>
    </citation>
    <scope>NUCLEOTIDE SEQUENCE [LARGE SCALE GENOMIC DNA]</scope>
    <source>
        <strain evidence="3 4">DSM 2351</strain>
        <plasmid evidence="4">Plasmid Plasmid1 DNA</plasmid>
    </source>
</reference>
<evidence type="ECO:0000256" key="2">
    <source>
        <dbReference type="SAM" id="SignalP"/>
    </source>
</evidence>
<dbReference type="PATRIC" id="fig|35806.4.peg.4491"/>
<dbReference type="eggNOG" id="ENOG5031PN4">
    <property type="taxonomic scope" value="Bacteria"/>
</dbReference>
<proteinExistence type="predicted"/>
<organism evidence="3 4">
    <name type="scientific">Rhodovulum sulfidophilum</name>
    <name type="common">Rhodobacter sulfidophilus</name>
    <dbReference type="NCBI Taxonomy" id="35806"/>
    <lineage>
        <taxon>Bacteria</taxon>
        <taxon>Pseudomonadati</taxon>
        <taxon>Pseudomonadota</taxon>
        <taxon>Alphaproteobacteria</taxon>
        <taxon>Rhodobacterales</taxon>
        <taxon>Paracoccaceae</taxon>
        <taxon>Rhodovulum</taxon>
    </lineage>
</organism>
<keyword evidence="3" id="KW-0614">Plasmid</keyword>
<dbReference type="KEGG" id="rsu:NHU_04388"/>
<name>A0A0D6B8W2_RHOSU</name>
<protein>
    <submittedName>
        <fullName evidence="3">Uncharacterized protein</fullName>
    </submittedName>
</protein>
<evidence type="ECO:0000313" key="4">
    <source>
        <dbReference type="Proteomes" id="UP000064912"/>
    </source>
</evidence>
<accession>A0A0D6B8W2</accession>
<feature type="region of interest" description="Disordered" evidence="1">
    <location>
        <begin position="503"/>
        <end position="531"/>
    </location>
</feature>
<gene>
    <name evidence="3" type="ORF">NHU_04388</name>
</gene>
<dbReference type="EMBL" id="AP014801">
    <property type="protein sequence ID" value="BAQ71501.1"/>
    <property type="molecule type" value="Genomic_DNA"/>
</dbReference>
<feature type="compositionally biased region" description="Basic and acidic residues" evidence="1">
    <location>
        <begin position="503"/>
        <end position="512"/>
    </location>
</feature>
<evidence type="ECO:0000256" key="1">
    <source>
        <dbReference type="SAM" id="MobiDB-lite"/>
    </source>
</evidence>
<feature type="chain" id="PRO_5002301001" evidence="2">
    <location>
        <begin position="22"/>
        <end position="718"/>
    </location>
</feature>
<keyword evidence="2" id="KW-0732">Signal</keyword>
<dbReference type="AlphaFoldDB" id="A0A0D6B8W2"/>
<sequence>MTYKTAGYGLILVLAANVAGAETLTFAPAEGSERNYRVELSVRSVEPDSQTVPLDPERVSFLARIRAAERDGDNVDLTLNPLWLKTRLGSETMTTAAPLPDRVRQGFEAGFGARLDLVTGRLGEVRPLAETEGPAPTLGGLREQFAAAFPPVPIELAEGWSTTVPEYGGVRDVTITVDHLTPDRVFLRYEGADFIARLAGLVVVDRDEGWVERAAITTDRRLVPGTDENGSLRETLAIAPRAYPVTVHADNSMRPAEWRDMPERIEPLAPLASEAEVFPGGPGRLVEDFGGLRLEFDHRAAQWRNIGRFALSDLRLFAGDRALDVPLTAEPPLTLPNWRDPEGVPQISRSLLDATTLRDVSQDLEAATELRADLDWYPVAPFVMSLVPDETGHAEASRDGARAELAPAPEGYVLTLSGAERDVFSWALPEGSDAQGMIFAGDRGPDWLTPGESLARRIASPDYSAIRVLLRMEAPPEELTVRVERYAEAPAASREMRFLTEEGRRLDPDTAPERQPLFRDGPPPAADEVAPEGLESGALRLPLAPAQAAHCTASLAPPATEGAETLVFVRRKAEDADVLELQTGDGQRRHFYGLGSREVTLSCDATLAWTEAGVQPSSDRPWRIDPAALDVAKDMTVAEVTEQLRFVDTQGVPLALSAPGGGALSPDDSIREAMFPDGTLRVAGPPAKILRAELKPEPLSRSFAVSFPDLPVPEAAAQ</sequence>
<geneLocation type="plasmid" evidence="4">
    <name>Plasmid1 DNA</name>
</geneLocation>
<evidence type="ECO:0000313" key="3">
    <source>
        <dbReference type="EMBL" id="BAQ71501.1"/>
    </source>
</evidence>
<dbReference type="Proteomes" id="UP000064912">
    <property type="component" value="Plasmid Plasmid1"/>
</dbReference>
<feature type="signal peptide" evidence="2">
    <location>
        <begin position="1"/>
        <end position="21"/>
    </location>
</feature>